<keyword evidence="1" id="KW-0547">Nucleotide-binding</keyword>
<dbReference type="InterPro" id="IPR013668">
    <property type="entry name" value="RNase_R_HTH_12"/>
</dbReference>
<evidence type="ECO:0000313" key="7">
    <source>
        <dbReference type="EMBL" id="MCC5468528.1"/>
    </source>
</evidence>
<dbReference type="InterPro" id="IPR025943">
    <property type="entry name" value="Sigma_54_int_dom_ATP-bd_2"/>
</dbReference>
<dbReference type="SMART" id="SM00382">
    <property type="entry name" value="AAA"/>
    <property type="match status" value="1"/>
</dbReference>
<dbReference type="Gene3D" id="1.10.8.60">
    <property type="match status" value="1"/>
</dbReference>
<dbReference type="InterPro" id="IPR036388">
    <property type="entry name" value="WH-like_DNA-bd_sf"/>
</dbReference>
<sequence length="682" mass="76941">MKTIGILTLVPTDLSDFIQSNLEKVFKGCVTINKYYLSYFKPGDIITTDVVVVTAQSHAMKAQNYISHDSRIIVLRRTLPNSEIYKITAIPKGTNVLVVNESPETTSESVAFLYQIGITHLNLIPYDCRKDYTDINIAITPGEVESVPPHIQTVIDVGHRCVDISTFVSILNYFNIDTQETSRRLIQYSDTIVTMDIGIKSQYKELFMKNIQLNTVVNLSHNGILLSDKDNFILLYNKKFGQIFGIDENVIGKHFSHVISNTLLPNASQSMLVDELIEFKGRSLLVNSSKIEYFGEPAGIYYDFQEVTHIRHLEQNLSKKLRDKGLVTRYTFASIQTKSPRMKDCINFVKRLASTNLTVLITGESGTGKELMAHAIHDASPQSIYPFVAINCASFPENLLESELFGYEAGSFTGAIKEGKSGLFEQANNGTIFLDEVGDMPLSVQVRLLRVLQERQIMRVGSQRVIDVNLRVIAATNKDLQAEIQKSSFRQDLFYRLNVLPIIVPPLRERPEDIIHLFHFFMEKHHGKKVTLTREVESLLLKYKWPGNVRELINAVAYISFIATDTVHIESLPAYILNIHTDFSQEITYLSARCDKEKAYQVLAILSRHVDGVGRKSLETECANAMVTITESEIRRLLLVLNELGLVESKVGRRGSHLTTKGLHFMNWKNAGMADQSKGGHS</sequence>
<evidence type="ECO:0000256" key="2">
    <source>
        <dbReference type="ARBA" id="ARBA00022840"/>
    </source>
</evidence>
<keyword evidence="3" id="KW-0805">Transcription regulation</keyword>
<keyword evidence="8" id="KW-1185">Reference proteome</keyword>
<dbReference type="CDD" id="cd00009">
    <property type="entry name" value="AAA"/>
    <property type="match status" value="1"/>
</dbReference>
<accession>A0ABS8HZF3</accession>
<feature type="domain" description="Sigma-54 factor interaction" evidence="6">
    <location>
        <begin position="335"/>
        <end position="561"/>
    </location>
</feature>
<dbReference type="Pfam" id="PF25601">
    <property type="entry name" value="AAA_lid_14"/>
    <property type="match status" value="1"/>
</dbReference>
<dbReference type="RefSeq" id="WP_229537416.1">
    <property type="nucleotide sequence ID" value="NZ_JAJHJB010000075.1"/>
</dbReference>
<dbReference type="Gene3D" id="3.40.50.300">
    <property type="entry name" value="P-loop containing nucleotide triphosphate hydrolases"/>
    <property type="match status" value="1"/>
</dbReference>
<keyword evidence="4" id="KW-0238">DNA-binding</keyword>
<dbReference type="SUPFAM" id="SSF55785">
    <property type="entry name" value="PYP-like sensor domain (PAS domain)"/>
    <property type="match status" value="1"/>
</dbReference>
<dbReference type="Proteomes" id="UP001165492">
    <property type="component" value="Unassembled WGS sequence"/>
</dbReference>
<evidence type="ECO:0000256" key="4">
    <source>
        <dbReference type="ARBA" id="ARBA00023125"/>
    </source>
</evidence>
<dbReference type="EMBL" id="JAJHJB010000075">
    <property type="protein sequence ID" value="MCC5468528.1"/>
    <property type="molecule type" value="Genomic_DNA"/>
</dbReference>
<dbReference type="InterPro" id="IPR002078">
    <property type="entry name" value="Sigma_54_int"/>
</dbReference>
<organism evidence="7 8">
    <name type="scientific">Pelosinus baikalensis</name>
    <dbReference type="NCBI Taxonomy" id="2892015"/>
    <lineage>
        <taxon>Bacteria</taxon>
        <taxon>Bacillati</taxon>
        <taxon>Bacillota</taxon>
        <taxon>Negativicutes</taxon>
        <taxon>Selenomonadales</taxon>
        <taxon>Sporomusaceae</taxon>
        <taxon>Pelosinus</taxon>
    </lineage>
</organism>
<evidence type="ECO:0000313" key="8">
    <source>
        <dbReference type="Proteomes" id="UP001165492"/>
    </source>
</evidence>
<dbReference type="InterPro" id="IPR035965">
    <property type="entry name" value="PAS-like_dom_sf"/>
</dbReference>
<comment type="caution">
    <text evidence="7">The sequence shown here is derived from an EMBL/GenBank/DDBJ whole genome shotgun (WGS) entry which is preliminary data.</text>
</comment>
<dbReference type="SUPFAM" id="SSF52540">
    <property type="entry name" value="P-loop containing nucleoside triphosphate hydrolases"/>
    <property type="match status" value="1"/>
</dbReference>
<reference evidence="7" key="1">
    <citation type="submission" date="2021-11" db="EMBL/GenBank/DDBJ databases">
        <title>Description of a new species Pelosinus isolated from the bottom sediments of Lake Baikal.</title>
        <authorList>
            <person name="Zakharyuk A."/>
        </authorList>
    </citation>
    <scope>NUCLEOTIDE SEQUENCE</scope>
    <source>
        <strain evidence="7">Bkl1</strain>
    </source>
</reference>
<dbReference type="PROSITE" id="PS50045">
    <property type="entry name" value="SIGMA54_INTERACT_4"/>
    <property type="match status" value="1"/>
</dbReference>
<dbReference type="PROSITE" id="PS00675">
    <property type="entry name" value="SIGMA54_INTERACT_1"/>
    <property type="match status" value="1"/>
</dbReference>
<dbReference type="InterPro" id="IPR025662">
    <property type="entry name" value="Sigma_54_int_dom_ATP-bd_1"/>
</dbReference>
<keyword evidence="2" id="KW-0067">ATP-binding</keyword>
<keyword evidence="5" id="KW-0804">Transcription</keyword>
<evidence type="ECO:0000256" key="1">
    <source>
        <dbReference type="ARBA" id="ARBA00022741"/>
    </source>
</evidence>
<dbReference type="PROSITE" id="PS00676">
    <property type="entry name" value="SIGMA54_INTERACT_2"/>
    <property type="match status" value="1"/>
</dbReference>
<protein>
    <submittedName>
        <fullName evidence="7">Sigma 54-interacting transcriptional regulator</fullName>
    </submittedName>
</protein>
<dbReference type="InterPro" id="IPR027417">
    <property type="entry name" value="P-loop_NTPase"/>
</dbReference>
<dbReference type="Pfam" id="PF00158">
    <property type="entry name" value="Sigma54_activat"/>
    <property type="match status" value="1"/>
</dbReference>
<dbReference type="PROSITE" id="PS00688">
    <property type="entry name" value="SIGMA54_INTERACT_3"/>
    <property type="match status" value="1"/>
</dbReference>
<dbReference type="InterPro" id="IPR025944">
    <property type="entry name" value="Sigma_54_int_dom_CS"/>
</dbReference>
<evidence type="ECO:0000256" key="5">
    <source>
        <dbReference type="ARBA" id="ARBA00023163"/>
    </source>
</evidence>
<dbReference type="InterPro" id="IPR058031">
    <property type="entry name" value="AAA_lid_NorR"/>
</dbReference>
<dbReference type="InterPro" id="IPR003593">
    <property type="entry name" value="AAA+_ATPase"/>
</dbReference>
<dbReference type="Gene3D" id="3.30.450.20">
    <property type="entry name" value="PAS domain"/>
    <property type="match status" value="1"/>
</dbReference>
<dbReference type="Gene3D" id="1.10.10.10">
    <property type="entry name" value="Winged helix-like DNA-binding domain superfamily/Winged helix DNA-binding domain"/>
    <property type="match status" value="1"/>
</dbReference>
<dbReference type="PANTHER" id="PTHR32071">
    <property type="entry name" value="TRANSCRIPTIONAL REGULATORY PROTEIN"/>
    <property type="match status" value="1"/>
</dbReference>
<proteinExistence type="predicted"/>
<evidence type="ECO:0000256" key="3">
    <source>
        <dbReference type="ARBA" id="ARBA00023015"/>
    </source>
</evidence>
<gene>
    <name evidence="7" type="ORF">LMF89_24645</name>
</gene>
<name>A0ABS8HZF3_9FIRM</name>
<dbReference type="Pfam" id="PF08461">
    <property type="entry name" value="WHD_RNase_R"/>
    <property type="match status" value="1"/>
</dbReference>
<dbReference type="PANTHER" id="PTHR32071:SF57">
    <property type="entry name" value="C4-DICARBOXYLATE TRANSPORT TRANSCRIPTIONAL REGULATORY PROTEIN DCTD"/>
    <property type="match status" value="1"/>
</dbReference>
<evidence type="ECO:0000259" key="6">
    <source>
        <dbReference type="PROSITE" id="PS50045"/>
    </source>
</evidence>